<dbReference type="AlphaFoldDB" id="A0AAJ0GYC4"/>
<dbReference type="PROSITE" id="PS50181">
    <property type="entry name" value="FBOX"/>
    <property type="match status" value="1"/>
</dbReference>
<evidence type="ECO:0000256" key="1">
    <source>
        <dbReference type="SAM" id="MobiDB-lite"/>
    </source>
</evidence>
<evidence type="ECO:0000259" key="2">
    <source>
        <dbReference type="PROSITE" id="PS50181"/>
    </source>
</evidence>
<reference evidence="3" key="1">
    <citation type="journal article" date="2023" name="Mol. Phylogenet. Evol.">
        <title>Genome-scale phylogeny and comparative genomics of the fungal order Sordariales.</title>
        <authorList>
            <person name="Hensen N."/>
            <person name="Bonometti L."/>
            <person name="Westerberg I."/>
            <person name="Brannstrom I.O."/>
            <person name="Guillou S."/>
            <person name="Cros-Aarteil S."/>
            <person name="Calhoun S."/>
            <person name="Haridas S."/>
            <person name="Kuo A."/>
            <person name="Mondo S."/>
            <person name="Pangilinan J."/>
            <person name="Riley R."/>
            <person name="LaButti K."/>
            <person name="Andreopoulos B."/>
            <person name="Lipzen A."/>
            <person name="Chen C."/>
            <person name="Yan M."/>
            <person name="Daum C."/>
            <person name="Ng V."/>
            <person name="Clum A."/>
            <person name="Steindorff A."/>
            <person name="Ohm R.A."/>
            <person name="Martin F."/>
            <person name="Silar P."/>
            <person name="Natvig D.O."/>
            <person name="Lalanne C."/>
            <person name="Gautier V."/>
            <person name="Ament-Velasquez S.L."/>
            <person name="Kruys A."/>
            <person name="Hutchinson M.I."/>
            <person name="Powell A.J."/>
            <person name="Barry K."/>
            <person name="Miller A.N."/>
            <person name="Grigoriev I.V."/>
            <person name="Debuchy R."/>
            <person name="Gladieux P."/>
            <person name="Hiltunen Thoren M."/>
            <person name="Johannesson H."/>
        </authorList>
    </citation>
    <scope>NUCLEOTIDE SEQUENCE</scope>
    <source>
        <strain evidence="3">CBS 333.67</strain>
    </source>
</reference>
<protein>
    <recommendedName>
        <fullName evidence="2">F-box domain-containing protein</fullName>
    </recommendedName>
</protein>
<evidence type="ECO:0000313" key="4">
    <source>
        <dbReference type="Proteomes" id="UP001273166"/>
    </source>
</evidence>
<gene>
    <name evidence="3" type="ORF">B0T15DRAFT_500250</name>
</gene>
<dbReference type="Proteomes" id="UP001273166">
    <property type="component" value="Unassembled WGS sequence"/>
</dbReference>
<feature type="domain" description="F-box" evidence="2">
    <location>
        <begin position="21"/>
        <end position="70"/>
    </location>
</feature>
<name>A0AAJ0GYC4_9PEZI</name>
<reference evidence="3" key="2">
    <citation type="submission" date="2023-06" db="EMBL/GenBank/DDBJ databases">
        <authorList>
            <consortium name="Lawrence Berkeley National Laboratory"/>
            <person name="Mondo S.J."/>
            <person name="Hensen N."/>
            <person name="Bonometti L."/>
            <person name="Westerberg I."/>
            <person name="Brannstrom I.O."/>
            <person name="Guillou S."/>
            <person name="Cros-Aarteil S."/>
            <person name="Calhoun S."/>
            <person name="Haridas S."/>
            <person name="Kuo A."/>
            <person name="Pangilinan J."/>
            <person name="Riley R."/>
            <person name="Labutti K."/>
            <person name="Andreopoulos B."/>
            <person name="Lipzen A."/>
            <person name="Chen C."/>
            <person name="Yanf M."/>
            <person name="Daum C."/>
            <person name="Ng V."/>
            <person name="Clum A."/>
            <person name="Steindorff A."/>
            <person name="Ohm R."/>
            <person name="Martin F."/>
            <person name="Silar P."/>
            <person name="Natvig D."/>
            <person name="Lalanne C."/>
            <person name="Gautier V."/>
            <person name="Ament-Velasquez S.L."/>
            <person name="Kruys A."/>
            <person name="Hutchinson M.I."/>
            <person name="Powell A.J."/>
            <person name="Barry K."/>
            <person name="Miller A.N."/>
            <person name="Grigoriev I.V."/>
            <person name="Debuchy R."/>
            <person name="Gladieux P."/>
            <person name="Thoren M.H."/>
            <person name="Johannesson H."/>
        </authorList>
    </citation>
    <scope>NUCLEOTIDE SEQUENCE</scope>
    <source>
        <strain evidence="3">CBS 333.67</strain>
    </source>
</reference>
<proteinExistence type="predicted"/>
<dbReference type="SUPFAM" id="SSF52047">
    <property type="entry name" value="RNI-like"/>
    <property type="match status" value="1"/>
</dbReference>
<dbReference type="RefSeq" id="XP_062724208.1">
    <property type="nucleotide sequence ID" value="XM_062867364.1"/>
</dbReference>
<accession>A0AAJ0GYC4</accession>
<evidence type="ECO:0000313" key="3">
    <source>
        <dbReference type="EMBL" id="KAK3308428.1"/>
    </source>
</evidence>
<organism evidence="3 4">
    <name type="scientific">Chaetomium strumarium</name>
    <dbReference type="NCBI Taxonomy" id="1170767"/>
    <lineage>
        <taxon>Eukaryota</taxon>
        <taxon>Fungi</taxon>
        <taxon>Dikarya</taxon>
        <taxon>Ascomycota</taxon>
        <taxon>Pezizomycotina</taxon>
        <taxon>Sordariomycetes</taxon>
        <taxon>Sordariomycetidae</taxon>
        <taxon>Sordariales</taxon>
        <taxon>Chaetomiaceae</taxon>
        <taxon>Chaetomium</taxon>
    </lineage>
</organism>
<feature type="region of interest" description="Disordered" evidence="1">
    <location>
        <begin position="463"/>
        <end position="502"/>
    </location>
</feature>
<comment type="caution">
    <text evidence="3">The sequence shown here is derived from an EMBL/GenBank/DDBJ whole genome shotgun (WGS) entry which is preliminary data.</text>
</comment>
<feature type="compositionally biased region" description="Acidic residues" evidence="1">
    <location>
        <begin position="472"/>
        <end position="502"/>
    </location>
</feature>
<sequence>MTDTTMEDAHATMTAMDPQLSSPLVQMPLEVLVRITYFISTTDLGNVRLSCKALEQALFTFFSHEFFRKKQFMVTSHSLQALVNISKHPTLSPTLRHVIIGADRPVSSARANVDRTKFEEDSARLRLATADHESLFTTGALRDMLAEAFANLANLETVDIRDFDAPSRNRDGLGTPWRSYGSARLQALIPAGWPMHGPRMSQDPYITELFSAVIAALAVAQARPKSVEVLIRNPRYSNPWGLQDNAFYIPPRLEEATAALLSSLQSLHLSLVVADNTVRPFMYQKFLSLASNLTWLRLNFRGFQEEVRKVFSWLALRETEKPPMSFDLDPIRFQRLERFDLGQVTIEADVLLKLVVKFSPSLRYLYLRTVTLWDPEDPSQLLRKITPWTGFLSALSRLPDLKLRQVCLSGIKHGCSMRIIGGRFNGHVRFQDPNASGLVNDWMCSTDLTTLDKAVAQTIAAMIPEFPPDDRSQDEEEQDEDEDDEDDENEDEEGEDGGSEEE</sequence>
<dbReference type="GeneID" id="87886193"/>
<keyword evidence="4" id="KW-1185">Reference proteome</keyword>
<dbReference type="EMBL" id="JAUDZG010000002">
    <property type="protein sequence ID" value="KAK3308428.1"/>
    <property type="molecule type" value="Genomic_DNA"/>
</dbReference>
<dbReference type="InterPro" id="IPR001810">
    <property type="entry name" value="F-box_dom"/>
</dbReference>